<dbReference type="NCBIfam" id="TIGR00460">
    <property type="entry name" value="fmt"/>
    <property type="match status" value="1"/>
</dbReference>
<feature type="binding site" evidence="8">
    <location>
        <begin position="109"/>
        <end position="112"/>
    </location>
    <ligand>
        <name>(6S)-5,6,7,8-tetrahydrofolate</name>
        <dbReference type="ChEBI" id="CHEBI:57453"/>
    </ligand>
</feature>
<sequence>MRLVFMGTPDIARTCLEAIYNAGHEIAGVYTKIDTPKNRGMKLSVSPVKEFALEKGLPVFQPRNFKDPATVEELRALRPELIVVVAYGRILPQSVLDVPEKGCINMHASILPQLRGAGPIQWSILNHCEETGITAMYLTAGMDEGDIIEIRRTPIDPMETGAELMARMAQIAAGLACDTIAAIEAGTATRTPQNHAEATYAPMLSKEMSPIDWTQPVRYVIDQVRGLIPWPVATAELGGTQFKIFRVEDAGKTTGRAPGTLLALTKQGLEVACGQGGVALVRELQAQGGKRMAAPDYFRGHPIQID</sequence>
<evidence type="ECO:0000259" key="10">
    <source>
        <dbReference type="Pfam" id="PF02911"/>
    </source>
</evidence>
<proteinExistence type="inferred from homology"/>
<dbReference type="SUPFAM" id="SSF50486">
    <property type="entry name" value="FMT C-terminal domain-like"/>
    <property type="match status" value="1"/>
</dbReference>
<dbReference type="Proteomes" id="UP000886874">
    <property type="component" value="Unassembled WGS sequence"/>
</dbReference>
<dbReference type="EMBL" id="DVFN01000110">
    <property type="protein sequence ID" value="HIQ70218.1"/>
    <property type="molecule type" value="Genomic_DNA"/>
</dbReference>
<organism evidence="11 12">
    <name type="scientific">Candidatus Avoscillospira stercorigallinarum</name>
    <dbReference type="NCBI Taxonomy" id="2840708"/>
    <lineage>
        <taxon>Bacteria</taxon>
        <taxon>Bacillati</taxon>
        <taxon>Bacillota</taxon>
        <taxon>Clostridia</taxon>
        <taxon>Eubacteriales</taxon>
        <taxon>Oscillospiraceae</taxon>
        <taxon>Oscillospiraceae incertae sedis</taxon>
        <taxon>Candidatus Avoscillospira</taxon>
    </lineage>
</organism>
<evidence type="ECO:0000256" key="1">
    <source>
        <dbReference type="ARBA" id="ARBA00002606"/>
    </source>
</evidence>
<dbReference type="InterPro" id="IPR002376">
    <property type="entry name" value="Formyl_transf_N"/>
</dbReference>
<dbReference type="CDD" id="cd08646">
    <property type="entry name" value="FMT_core_Met-tRNA-FMT_N"/>
    <property type="match status" value="1"/>
</dbReference>
<dbReference type="InterPro" id="IPR005793">
    <property type="entry name" value="Formyl_trans_C"/>
</dbReference>
<comment type="similarity">
    <text evidence="2 8">Belongs to the Fmt family.</text>
</comment>
<evidence type="ECO:0000256" key="3">
    <source>
        <dbReference type="ARBA" id="ARBA00012261"/>
    </source>
</evidence>
<comment type="function">
    <text evidence="1 8">Attaches a formyl group to the free amino group of methionyl-tRNA(fMet). The formyl group appears to play a dual role in the initiator identity of N-formylmethionyl-tRNA by promoting its recognition by IF2 and preventing the misappropriation of this tRNA by the elongation apparatus.</text>
</comment>
<evidence type="ECO:0000256" key="6">
    <source>
        <dbReference type="ARBA" id="ARBA00022917"/>
    </source>
</evidence>
<dbReference type="InterPro" id="IPR005794">
    <property type="entry name" value="Fmt"/>
</dbReference>
<dbReference type="InterPro" id="IPR011034">
    <property type="entry name" value="Formyl_transferase-like_C_sf"/>
</dbReference>
<dbReference type="Pfam" id="PF00551">
    <property type="entry name" value="Formyl_trans_N"/>
    <property type="match status" value="1"/>
</dbReference>
<dbReference type="GO" id="GO:0004479">
    <property type="term" value="F:methionyl-tRNA formyltransferase activity"/>
    <property type="evidence" value="ECO:0007669"/>
    <property type="project" value="UniProtKB-UniRule"/>
</dbReference>
<name>A0A9D1CPK9_9FIRM</name>
<comment type="catalytic activity">
    <reaction evidence="7 8">
        <text>L-methionyl-tRNA(fMet) + (6R)-10-formyltetrahydrofolate = N-formyl-L-methionyl-tRNA(fMet) + (6S)-5,6,7,8-tetrahydrofolate + H(+)</text>
        <dbReference type="Rhea" id="RHEA:24380"/>
        <dbReference type="Rhea" id="RHEA-COMP:9952"/>
        <dbReference type="Rhea" id="RHEA-COMP:9953"/>
        <dbReference type="ChEBI" id="CHEBI:15378"/>
        <dbReference type="ChEBI" id="CHEBI:57453"/>
        <dbReference type="ChEBI" id="CHEBI:78530"/>
        <dbReference type="ChEBI" id="CHEBI:78844"/>
        <dbReference type="ChEBI" id="CHEBI:195366"/>
        <dbReference type="EC" id="2.1.2.9"/>
    </reaction>
</comment>
<feature type="domain" description="Formyl transferase C-terminal" evidence="10">
    <location>
        <begin position="204"/>
        <end position="301"/>
    </location>
</feature>
<accession>A0A9D1CPK9</accession>
<keyword evidence="6 8" id="KW-0648">Protein biosynthesis</keyword>
<evidence type="ECO:0000313" key="12">
    <source>
        <dbReference type="Proteomes" id="UP000886874"/>
    </source>
</evidence>
<dbReference type="InterPro" id="IPR037022">
    <property type="entry name" value="Formyl_trans_C_sf"/>
</dbReference>
<dbReference type="Pfam" id="PF02911">
    <property type="entry name" value="Formyl_trans_C"/>
    <property type="match status" value="1"/>
</dbReference>
<protein>
    <recommendedName>
        <fullName evidence="4 8">Methionyl-tRNA formyltransferase</fullName>
        <ecNumber evidence="3 8">2.1.2.9</ecNumber>
    </recommendedName>
</protein>
<evidence type="ECO:0000256" key="5">
    <source>
        <dbReference type="ARBA" id="ARBA00022679"/>
    </source>
</evidence>
<dbReference type="Gene3D" id="3.10.25.10">
    <property type="entry name" value="Formyl transferase, C-terminal domain"/>
    <property type="match status" value="1"/>
</dbReference>
<evidence type="ECO:0000256" key="7">
    <source>
        <dbReference type="ARBA" id="ARBA00048558"/>
    </source>
</evidence>
<dbReference type="CDD" id="cd08704">
    <property type="entry name" value="Met_tRNA_FMT_C"/>
    <property type="match status" value="1"/>
</dbReference>
<gene>
    <name evidence="8" type="primary">fmt</name>
    <name evidence="11" type="ORF">IAA67_07815</name>
</gene>
<dbReference type="PANTHER" id="PTHR11138">
    <property type="entry name" value="METHIONYL-TRNA FORMYLTRANSFERASE"/>
    <property type="match status" value="1"/>
</dbReference>
<keyword evidence="5 8" id="KW-0808">Transferase</keyword>
<dbReference type="EC" id="2.1.2.9" evidence="3 8"/>
<dbReference type="AlphaFoldDB" id="A0A9D1CPK9"/>
<dbReference type="Gene3D" id="3.40.50.170">
    <property type="entry name" value="Formyl transferase, N-terminal domain"/>
    <property type="match status" value="1"/>
</dbReference>
<reference evidence="11" key="2">
    <citation type="journal article" date="2021" name="PeerJ">
        <title>Extensive microbial diversity within the chicken gut microbiome revealed by metagenomics and culture.</title>
        <authorList>
            <person name="Gilroy R."/>
            <person name="Ravi A."/>
            <person name="Getino M."/>
            <person name="Pursley I."/>
            <person name="Horton D.L."/>
            <person name="Alikhan N.F."/>
            <person name="Baker D."/>
            <person name="Gharbi K."/>
            <person name="Hall N."/>
            <person name="Watson M."/>
            <person name="Adriaenssens E.M."/>
            <person name="Foster-Nyarko E."/>
            <person name="Jarju S."/>
            <person name="Secka A."/>
            <person name="Antonio M."/>
            <person name="Oren A."/>
            <person name="Chaudhuri R.R."/>
            <person name="La Ragione R."/>
            <person name="Hildebrand F."/>
            <person name="Pallen M.J."/>
        </authorList>
    </citation>
    <scope>NUCLEOTIDE SEQUENCE</scope>
    <source>
        <strain evidence="11">ChiSjej2B20-13462</strain>
    </source>
</reference>
<dbReference type="InterPro" id="IPR044135">
    <property type="entry name" value="Met-tRNA-FMT_C"/>
</dbReference>
<comment type="caution">
    <text evidence="11">The sequence shown here is derived from an EMBL/GenBank/DDBJ whole genome shotgun (WGS) entry which is preliminary data.</text>
</comment>
<evidence type="ECO:0000256" key="8">
    <source>
        <dbReference type="HAMAP-Rule" id="MF_00182"/>
    </source>
</evidence>
<reference evidence="11" key="1">
    <citation type="submission" date="2020-10" db="EMBL/GenBank/DDBJ databases">
        <authorList>
            <person name="Gilroy R."/>
        </authorList>
    </citation>
    <scope>NUCLEOTIDE SEQUENCE</scope>
    <source>
        <strain evidence="11">ChiSjej2B20-13462</strain>
    </source>
</reference>
<evidence type="ECO:0000256" key="4">
    <source>
        <dbReference type="ARBA" id="ARBA00016014"/>
    </source>
</evidence>
<evidence type="ECO:0000259" key="9">
    <source>
        <dbReference type="Pfam" id="PF00551"/>
    </source>
</evidence>
<dbReference type="InterPro" id="IPR041711">
    <property type="entry name" value="Met-tRNA-FMT_N"/>
</dbReference>
<dbReference type="HAMAP" id="MF_00182">
    <property type="entry name" value="Formyl_trans"/>
    <property type="match status" value="1"/>
</dbReference>
<evidence type="ECO:0000313" key="11">
    <source>
        <dbReference type="EMBL" id="HIQ70218.1"/>
    </source>
</evidence>
<dbReference type="InterPro" id="IPR036477">
    <property type="entry name" value="Formyl_transf_N_sf"/>
</dbReference>
<feature type="domain" description="Formyl transferase N-terminal" evidence="9">
    <location>
        <begin position="1"/>
        <end position="171"/>
    </location>
</feature>
<dbReference type="SUPFAM" id="SSF53328">
    <property type="entry name" value="Formyltransferase"/>
    <property type="match status" value="1"/>
</dbReference>
<evidence type="ECO:0000256" key="2">
    <source>
        <dbReference type="ARBA" id="ARBA00010699"/>
    </source>
</evidence>
<dbReference type="PANTHER" id="PTHR11138:SF5">
    <property type="entry name" value="METHIONYL-TRNA FORMYLTRANSFERASE, MITOCHONDRIAL"/>
    <property type="match status" value="1"/>
</dbReference>
<dbReference type="GO" id="GO:0005829">
    <property type="term" value="C:cytosol"/>
    <property type="evidence" value="ECO:0007669"/>
    <property type="project" value="TreeGrafter"/>
</dbReference>